<dbReference type="InterPro" id="IPR025711">
    <property type="entry name" value="PepSY"/>
</dbReference>
<keyword evidence="1" id="KW-0732">Signal</keyword>
<feature type="signal peptide" evidence="1">
    <location>
        <begin position="1"/>
        <end position="34"/>
    </location>
</feature>
<gene>
    <name evidence="3" type="ORF">MIT9_P2071</name>
</gene>
<evidence type="ECO:0000259" key="2">
    <source>
        <dbReference type="Pfam" id="PF03413"/>
    </source>
</evidence>
<accession>A0AAU9C5H2</accession>
<feature type="domain" description="PepSY" evidence="2">
    <location>
        <begin position="111"/>
        <end position="171"/>
    </location>
</feature>
<sequence length="185" mass="20748">MLLRPHNTRADNMKYKSSLTCLFTLAAFSGVATAADKGIDSCIDAISKQQAGEIVKVEKVTGNGKTLYEFEVRDANGFEWEFMCGVDSGKIVEQESEVRSPESLTFRQGRKYTEEDAAAVALKSYPGVIQEVEYEIEEDSSPTYEFDIVGKDGKQTKVEVDAKSGKIIEVWNEEWEIGQEPEERR</sequence>
<name>A0AAU9C5H2_9GAMM</name>
<dbReference type="Proteomes" id="UP001321825">
    <property type="component" value="Chromosome"/>
</dbReference>
<evidence type="ECO:0000313" key="4">
    <source>
        <dbReference type="Proteomes" id="UP001321825"/>
    </source>
</evidence>
<evidence type="ECO:0000256" key="1">
    <source>
        <dbReference type="SAM" id="SignalP"/>
    </source>
</evidence>
<dbReference type="KEGG" id="mcau:MIT9_P2071"/>
<organism evidence="3 4">
    <name type="scientific">Methylomarinovum caldicuralii</name>
    <dbReference type="NCBI Taxonomy" id="438856"/>
    <lineage>
        <taxon>Bacteria</taxon>
        <taxon>Pseudomonadati</taxon>
        <taxon>Pseudomonadota</taxon>
        <taxon>Gammaproteobacteria</taxon>
        <taxon>Methylococcales</taxon>
        <taxon>Methylothermaceae</taxon>
        <taxon>Methylomarinovum</taxon>
    </lineage>
</organism>
<dbReference type="Gene3D" id="3.10.450.40">
    <property type="match status" value="2"/>
</dbReference>
<proteinExistence type="predicted"/>
<keyword evidence="4" id="KW-1185">Reference proteome</keyword>
<feature type="chain" id="PRO_5043437402" description="PepSY domain-containing protein" evidence="1">
    <location>
        <begin position="35"/>
        <end position="185"/>
    </location>
</feature>
<dbReference type="AlphaFoldDB" id="A0AAU9C5H2"/>
<dbReference type="EMBL" id="AP024714">
    <property type="protein sequence ID" value="BCX82485.1"/>
    <property type="molecule type" value="Genomic_DNA"/>
</dbReference>
<dbReference type="Pfam" id="PF03413">
    <property type="entry name" value="PepSY"/>
    <property type="match status" value="1"/>
</dbReference>
<reference evidence="4" key="1">
    <citation type="journal article" date="2024" name="Int. J. Syst. Evol. Microbiol.">
        <title>Methylomarinovum tepidoasis sp. nov., a moderately thermophilic methanotroph of the family Methylothermaceae isolated from a deep-sea hydrothermal field.</title>
        <authorList>
            <person name="Hirayama H."/>
            <person name="Takaki Y."/>
            <person name="Abe M."/>
            <person name="Miyazaki M."/>
            <person name="Uematsu K."/>
            <person name="Matsui Y."/>
            <person name="Takai K."/>
        </authorList>
    </citation>
    <scope>NUCLEOTIDE SEQUENCE [LARGE SCALE GENOMIC DNA]</scope>
    <source>
        <strain evidence="4">IT-9</strain>
    </source>
</reference>
<protein>
    <recommendedName>
        <fullName evidence="2">PepSY domain-containing protein</fullName>
    </recommendedName>
</protein>
<evidence type="ECO:0000313" key="3">
    <source>
        <dbReference type="EMBL" id="BCX82485.1"/>
    </source>
</evidence>